<dbReference type="GO" id="GO:0003676">
    <property type="term" value="F:nucleic acid binding"/>
    <property type="evidence" value="ECO:0007669"/>
    <property type="project" value="InterPro"/>
</dbReference>
<feature type="compositionally biased region" description="Polar residues" evidence="2">
    <location>
        <begin position="151"/>
        <end position="178"/>
    </location>
</feature>
<reference evidence="3 4" key="1">
    <citation type="submission" date="2018-02" db="EMBL/GenBank/DDBJ databases">
        <title>The genomes of Aspergillus section Nigri reveals drivers in fungal speciation.</title>
        <authorList>
            <consortium name="DOE Joint Genome Institute"/>
            <person name="Vesth T.C."/>
            <person name="Nybo J."/>
            <person name="Theobald S."/>
            <person name="Brandl J."/>
            <person name="Frisvad J.C."/>
            <person name="Nielsen K.F."/>
            <person name="Lyhne E.K."/>
            <person name="Kogle M.E."/>
            <person name="Kuo A."/>
            <person name="Riley R."/>
            <person name="Clum A."/>
            <person name="Nolan M."/>
            <person name="Lipzen A."/>
            <person name="Salamov A."/>
            <person name="Henrissat B."/>
            <person name="Wiebenga A."/>
            <person name="De vries R.P."/>
            <person name="Grigoriev I.V."/>
            <person name="Mortensen U.H."/>
            <person name="Andersen M.R."/>
            <person name="Baker S.E."/>
        </authorList>
    </citation>
    <scope>NUCLEOTIDE SEQUENCE [LARGE SCALE GENOMIC DNA]</scope>
    <source>
        <strain evidence="3 4">CBS 121593</strain>
    </source>
</reference>
<evidence type="ECO:0000256" key="1">
    <source>
        <dbReference type="PROSITE-ProRule" id="PRU00489"/>
    </source>
</evidence>
<dbReference type="Proteomes" id="UP000249402">
    <property type="component" value="Unassembled WGS sequence"/>
</dbReference>
<proteinExistence type="inferred from homology"/>
<comment type="similarity">
    <text evidence="1">Belongs to the MT-A70-like family.</text>
</comment>
<accession>A0A395HC64</accession>
<dbReference type="GO" id="GO:0005634">
    <property type="term" value="C:nucleus"/>
    <property type="evidence" value="ECO:0007669"/>
    <property type="project" value="TreeGrafter"/>
</dbReference>
<dbReference type="PROSITE" id="PS51143">
    <property type="entry name" value="MT_A70"/>
    <property type="match status" value="1"/>
</dbReference>
<dbReference type="VEuPathDB" id="FungiDB:BO80DRAFT_177509"/>
<dbReference type="PANTHER" id="PTHR12829:SF4">
    <property type="entry name" value="N(6)-ADENINE-SPECIFIC METHYLTRANSFERASE METTL4"/>
    <property type="match status" value="1"/>
</dbReference>
<dbReference type="RefSeq" id="XP_025579440.1">
    <property type="nucleotide sequence ID" value="XM_025713986.1"/>
</dbReference>
<evidence type="ECO:0000256" key="2">
    <source>
        <dbReference type="SAM" id="MobiDB-lite"/>
    </source>
</evidence>
<feature type="region of interest" description="Disordered" evidence="2">
    <location>
        <begin position="57"/>
        <end position="77"/>
    </location>
</feature>
<dbReference type="InterPro" id="IPR002052">
    <property type="entry name" value="DNA_methylase_N6_adenine_CS"/>
</dbReference>
<dbReference type="OrthoDB" id="61116at2759"/>
<dbReference type="GO" id="GO:0008168">
    <property type="term" value="F:methyltransferase activity"/>
    <property type="evidence" value="ECO:0007669"/>
    <property type="project" value="InterPro"/>
</dbReference>
<dbReference type="AlphaFoldDB" id="A0A395HC64"/>
<evidence type="ECO:0000313" key="4">
    <source>
        <dbReference type="Proteomes" id="UP000249402"/>
    </source>
</evidence>
<feature type="region of interest" description="Disordered" evidence="2">
    <location>
        <begin position="127"/>
        <end position="179"/>
    </location>
</feature>
<dbReference type="GeneID" id="37218851"/>
<protein>
    <submittedName>
        <fullName evidence="3">MT-A70 family</fullName>
    </submittedName>
</protein>
<dbReference type="STRING" id="1448316.A0A395HC64"/>
<dbReference type="PROSITE" id="PS00092">
    <property type="entry name" value="N6_MTASE"/>
    <property type="match status" value="1"/>
</dbReference>
<organism evidence="3 4">
    <name type="scientific">Aspergillus ibericus CBS 121593</name>
    <dbReference type="NCBI Taxonomy" id="1448316"/>
    <lineage>
        <taxon>Eukaryota</taxon>
        <taxon>Fungi</taxon>
        <taxon>Dikarya</taxon>
        <taxon>Ascomycota</taxon>
        <taxon>Pezizomycotina</taxon>
        <taxon>Eurotiomycetes</taxon>
        <taxon>Eurotiomycetidae</taxon>
        <taxon>Eurotiales</taxon>
        <taxon>Aspergillaceae</taxon>
        <taxon>Aspergillus</taxon>
        <taxon>Aspergillus subgen. Circumdati</taxon>
    </lineage>
</organism>
<gene>
    <name evidence="3" type="ORF">BO80DRAFT_177509</name>
</gene>
<dbReference type="PANTHER" id="PTHR12829">
    <property type="entry name" value="N6-ADENOSINE-METHYLTRANSFERASE"/>
    <property type="match status" value="1"/>
</dbReference>
<evidence type="ECO:0000313" key="3">
    <source>
        <dbReference type="EMBL" id="RAL05113.1"/>
    </source>
</evidence>
<name>A0A395HC64_9EURO</name>
<keyword evidence="4" id="KW-1185">Reference proteome</keyword>
<dbReference type="InterPro" id="IPR007757">
    <property type="entry name" value="MT-A70-like"/>
</dbReference>
<sequence length="501" mass="55328">MIPKSSILYENPSATAFVVDIPSSIALAQVLPGQTSPPPPLSDTYASASSNLGKSILLSSAPPREPYPPSTEPKSEAARARVLERIPLAERHFHSDIEPLVAEKLSELQEAFQVGLDWCLPRILTASDAPDGPGNAAHDEQIQPGKRKRSAWQSSDSTCPEWTVGQGSSSDWTESDSALSDIGNPPLILSPGANAFESMSELSNAVVKNTSSEPATVQIRCQSRTDHLGSNPDDEQISEQERSYHYHSFYVPPLSHFLRCRIPISESITQVDPIPGLSSEQKFNLILLDPPWTNRSVRRSGHYQTQSYLGWELLTRRLCDILQVYLREDSISSADASERGDTGEHLQNDAQSSMAAIWITNSAKARKAAYDAMQGAGLVVYEEWVWLKTTTDGRPISALGGLWRKPYEILVIGKRVQHATQTGDGKGAITRRVVAAVPDVHSRKPNLKELFERMFFSSPAGDRMPYSALEVFARNLTAGWWACGDDVLKFNSEEWWVDDDK</sequence>
<dbReference type="GO" id="GO:0032259">
    <property type="term" value="P:methylation"/>
    <property type="evidence" value="ECO:0007669"/>
    <property type="project" value="InterPro"/>
</dbReference>
<dbReference type="Pfam" id="PF05063">
    <property type="entry name" value="MT-A70"/>
    <property type="match status" value="1"/>
</dbReference>
<dbReference type="EMBL" id="KZ824422">
    <property type="protein sequence ID" value="RAL05113.1"/>
    <property type="molecule type" value="Genomic_DNA"/>
</dbReference>